<feature type="compositionally biased region" description="Polar residues" evidence="1">
    <location>
        <begin position="104"/>
        <end position="116"/>
    </location>
</feature>
<protein>
    <submittedName>
        <fullName evidence="2">Uncharacterized protein</fullName>
    </submittedName>
</protein>
<feature type="compositionally biased region" description="Basic and acidic residues" evidence="1">
    <location>
        <begin position="61"/>
        <end position="73"/>
    </location>
</feature>
<accession>A0ABU6ZTJ9</accession>
<sequence length="177" mass="19249">MAKGTSSQQPTLVLSTYNNVVDTPMTNVVVSSESISTQSTVGGMKERAAGNNSAAGATPSRQHDVSGKEKDAVKAPPITQSYHRRRGKSAMESTADPTYVPESTPLSSSEQGTFHFTRSNKRSTPSSRRKRSETMSTGKRKLFPLNKGPLGIPPPDKSYITSSSDRCRYYAEQQNFL</sequence>
<organism evidence="2 3">
    <name type="scientific">Stylosanthes scabra</name>
    <dbReference type="NCBI Taxonomy" id="79078"/>
    <lineage>
        <taxon>Eukaryota</taxon>
        <taxon>Viridiplantae</taxon>
        <taxon>Streptophyta</taxon>
        <taxon>Embryophyta</taxon>
        <taxon>Tracheophyta</taxon>
        <taxon>Spermatophyta</taxon>
        <taxon>Magnoliopsida</taxon>
        <taxon>eudicotyledons</taxon>
        <taxon>Gunneridae</taxon>
        <taxon>Pentapetalae</taxon>
        <taxon>rosids</taxon>
        <taxon>fabids</taxon>
        <taxon>Fabales</taxon>
        <taxon>Fabaceae</taxon>
        <taxon>Papilionoideae</taxon>
        <taxon>50 kb inversion clade</taxon>
        <taxon>dalbergioids sensu lato</taxon>
        <taxon>Dalbergieae</taxon>
        <taxon>Pterocarpus clade</taxon>
        <taxon>Stylosanthes</taxon>
    </lineage>
</organism>
<keyword evidence="3" id="KW-1185">Reference proteome</keyword>
<comment type="caution">
    <text evidence="2">The sequence shown here is derived from an EMBL/GenBank/DDBJ whole genome shotgun (WGS) entry which is preliminary data.</text>
</comment>
<name>A0ABU6ZTJ9_9FABA</name>
<feature type="region of interest" description="Disordered" evidence="1">
    <location>
        <begin position="36"/>
        <end position="159"/>
    </location>
</feature>
<evidence type="ECO:0000313" key="3">
    <source>
        <dbReference type="Proteomes" id="UP001341840"/>
    </source>
</evidence>
<proteinExistence type="predicted"/>
<reference evidence="2 3" key="1">
    <citation type="journal article" date="2023" name="Plants (Basel)">
        <title>Bridging the Gap: Combining Genomics and Transcriptomics Approaches to Understand Stylosanthes scabra, an Orphan Legume from the Brazilian Caatinga.</title>
        <authorList>
            <person name="Ferreira-Neto J.R.C."/>
            <person name="da Silva M.D."/>
            <person name="Binneck E."/>
            <person name="de Melo N.F."/>
            <person name="da Silva R.H."/>
            <person name="de Melo A.L.T.M."/>
            <person name="Pandolfi V."/>
            <person name="Bustamante F.O."/>
            <person name="Brasileiro-Vidal A.C."/>
            <person name="Benko-Iseppon A.M."/>
        </authorList>
    </citation>
    <scope>NUCLEOTIDE SEQUENCE [LARGE SCALE GENOMIC DNA]</scope>
    <source>
        <tissue evidence="2">Leaves</tissue>
    </source>
</reference>
<evidence type="ECO:0000313" key="2">
    <source>
        <dbReference type="EMBL" id="MED6225270.1"/>
    </source>
</evidence>
<gene>
    <name evidence="2" type="ORF">PIB30_092109</name>
</gene>
<evidence type="ECO:0000256" key="1">
    <source>
        <dbReference type="SAM" id="MobiDB-lite"/>
    </source>
</evidence>
<dbReference type="Proteomes" id="UP001341840">
    <property type="component" value="Unassembled WGS sequence"/>
</dbReference>
<dbReference type="EMBL" id="JASCZI010273739">
    <property type="protein sequence ID" value="MED6225270.1"/>
    <property type="molecule type" value="Genomic_DNA"/>
</dbReference>